<dbReference type="RefSeq" id="WP_111326134.1">
    <property type="nucleotide sequence ID" value="NZ_BIFX01000003.1"/>
</dbReference>
<evidence type="ECO:0000256" key="2">
    <source>
        <dbReference type="SAM" id="Phobius"/>
    </source>
</evidence>
<comment type="caution">
    <text evidence="3">The sequence shown here is derived from an EMBL/GenBank/DDBJ whole genome shotgun (WGS) entry which is preliminary data.</text>
</comment>
<keyword evidence="4" id="KW-1185">Reference proteome</keyword>
<feature type="transmembrane region" description="Helical" evidence="2">
    <location>
        <begin position="244"/>
        <end position="262"/>
    </location>
</feature>
<dbReference type="EMBL" id="QKUF01000042">
    <property type="protein sequence ID" value="PZW20533.1"/>
    <property type="molecule type" value="Genomic_DNA"/>
</dbReference>
<feature type="transmembrane region" description="Helical" evidence="2">
    <location>
        <begin position="171"/>
        <end position="204"/>
    </location>
</feature>
<accession>A0A326TV83</accession>
<evidence type="ECO:0000256" key="1">
    <source>
        <dbReference type="SAM" id="MobiDB-lite"/>
    </source>
</evidence>
<feature type="transmembrane region" description="Helical" evidence="2">
    <location>
        <begin position="129"/>
        <end position="151"/>
    </location>
</feature>
<keyword evidence="2" id="KW-1133">Transmembrane helix</keyword>
<protein>
    <recommendedName>
        <fullName evidence="5">ABC-2 family transporter</fullName>
    </recommendedName>
</protein>
<evidence type="ECO:0008006" key="5">
    <source>
        <dbReference type="Google" id="ProtNLM"/>
    </source>
</evidence>
<evidence type="ECO:0000313" key="4">
    <source>
        <dbReference type="Proteomes" id="UP000248806"/>
    </source>
</evidence>
<proteinExistence type="predicted"/>
<feature type="compositionally biased region" description="Basic and acidic residues" evidence="1">
    <location>
        <begin position="63"/>
        <end position="75"/>
    </location>
</feature>
<dbReference type="AlphaFoldDB" id="A0A326TV83"/>
<evidence type="ECO:0000313" key="3">
    <source>
        <dbReference type="EMBL" id="PZW20533.1"/>
    </source>
</evidence>
<keyword evidence="2" id="KW-0472">Membrane</keyword>
<organism evidence="3 4">
    <name type="scientific">Thermosporothrix hazakensis</name>
    <dbReference type="NCBI Taxonomy" id="644383"/>
    <lineage>
        <taxon>Bacteria</taxon>
        <taxon>Bacillati</taxon>
        <taxon>Chloroflexota</taxon>
        <taxon>Ktedonobacteria</taxon>
        <taxon>Ktedonobacterales</taxon>
        <taxon>Thermosporotrichaceae</taxon>
        <taxon>Thermosporothrix</taxon>
    </lineage>
</organism>
<gene>
    <name evidence="3" type="ORF">EI42_05906</name>
</gene>
<keyword evidence="2" id="KW-0812">Transmembrane</keyword>
<reference evidence="3 4" key="1">
    <citation type="submission" date="2018-06" db="EMBL/GenBank/DDBJ databases">
        <title>Genomic Encyclopedia of Archaeal and Bacterial Type Strains, Phase II (KMG-II): from individual species to whole genera.</title>
        <authorList>
            <person name="Goeker M."/>
        </authorList>
    </citation>
    <scope>NUCLEOTIDE SEQUENCE [LARGE SCALE GENOMIC DNA]</scope>
    <source>
        <strain evidence="3 4">ATCC BAA-1881</strain>
    </source>
</reference>
<name>A0A326TV83_THEHA</name>
<dbReference type="Proteomes" id="UP000248806">
    <property type="component" value="Unassembled WGS sequence"/>
</dbReference>
<feature type="transmembrane region" description="Helical" evidence="2">
    <location>
        <begin position="24"/>
        <end position="41"/>
    </location>
</feature>
<sequence length="273" mass="31289">MNERSYLSSQRGRWFHFPFDLKQMVSWTWVLPLCLIIVSLVHTQISYRPPMPLEPPQLSSSEITEKPKEPERTAKTPDYATELRTALERFFPLVAGCVALPVFSEEWRYGMLAQVTLRRSLRRVLSERLLYVLCYLLLVVGLAGWISYAVTEQPPAKDLVWPWPFEVLWTVFPTAFLLVSLGLLVTLLSCNLVAGYLLVGGYWVCNEIITQSLKGKNALLAYTLLGWQKRASLPDPVAWFQGKGVLLLIACLLFACILWMLGNESRFIRYIEE</sequence>
<feature type="region of interest" description="Disordered" evidence="1">
    <location>
        <begin position="52"/>
        <end position="75"/>
    </location>
</feature>